<evidence type="ECO:0000313" key="1">
    <source>
        <dbReference type="EMBL" id="DAF57261.1"/>
    </source>
</evidence>
<accession>A0A8S5T1R5</accession>
<dbReference type="EMBL" id="BK032730">
    <property type="protein sequence ID" value="DAF57261.1"/>
    <property type="molecule type" value="Genomic_DNA"/>
</dbReference>
<reference evidence="1" key="1">
    <citation type="journal article" date="2021" name="Proc. Natl. Acad. Sci. U.S.A.">
        <title>A Catalog of Tens of Thousands of Viruses from Human Metagenomes Reveals Hidden Associations with Chronic Diseases.</title>
        <authorList>
            <person name="Tisza M.J."/>
            <person name="Buck C.B."/>
        </authorList>
    </citation>
    <scope>NUCLEOTIDE SEQUENCE</scope>
    <source>
        <strain evidence="1">Ct5ra14</strain>
    </source>
</reference>
<sequence>MLKGLLSLLLSLFYSKSESAEVASQSLPNETDFTSVTLNTSQPDTFVAPYDGYFCIVVDTGGSINVWGDGLQSSNYSLNNGQSKLFVPMRKGNIVGYSISGRLLFGKFYRLVGGGITLLRNLSVVEVQYA</sequence>
<name>A0A8S5T1R5_9CAUD</name>
<organism evidence="1">
    <name type="scientific">Myoviridae sp. ct5ra14</name>
    <dbReference type="NCBI Taxonomy" id="2827659"/>
    <lineage>
        <taxon>Viruses</taxon>
        <taxon>Duplodnaviria</taxon>
        <taxon>Heunggongvirae</taxon>
        <taxon>Uroviricota</taxon>
        <taxon>Caudoviricetes</taxon>
    </lineage>
</organism>
<protein>
    <submittedName>
        <fullName evidence="1">Uncharacterized protein</fullName>
    </submittedName>
</protein>
<proteinExistence type="predicted"/>